<feature type="signal peptide" evidence="1">
    <location>
        <begin position="1"/>
        <end position="27"/>
    </location>
</feature>
<dbReference type="AlphaFoldDB" id="A0A5D4HC93"/>
<evidence type="ECO:0000256" key="1">
    <source>
        <dbReference type="SAM" id="SignalP"/>
    </source>
</evidence>
<comment type="caution">
    <text evidence="2">The sequence shown here is derived from an EMBL/GenBank/DDBJ whole genome shotgun (WGS) entry which is preliminary data.</text>
</comment>
<dbReference type="RefSeq" id="WP_148918180.1">
    <property type="nucleotide sequence ID" value="NZ_VTAV01000002.1"/>
</dbReference>
<gene>
    <name evidence="2" type="ORF">FXV77_05390</name>
</gene>
<organism evidence="2 3">
    <name type="scientific">Sphingobacterium phlebotomi</name>
    <dbReference type="NCBI Taxonomy" id="2605433"/>
    <lineage>
        <taxon>Bacteria</taxon>
        <taxon>Pseudomonadati</taxon>
        <taxon>Bacteroidota</taxon>
        <taxon>Sphingobacteriia</taxon>
        <taxon>Sphingobacteriales</taxon>
        <taxon>Sphingobacteriaceae</taxon>
        <taxon>Sphingobacterium</taxon>
    </lineage>
</organism>
<dbReference type="EMBL" id="VTAV01000002">
    <property type="protein sequence ID" value="TYR37439.1"/>
    <property type="molecule type" value="Genomic_DNA"/>
</dbReference>
<sequence>MAILKNNWLRTSSLIALMLAFFVTANASENNEEKKAEKDKPEKTILATTWHFIGTSLSEVFEEDKWQSADPGESSCSSAARPLPCAYTVTDEDIADTDELVTYLRATHQNNPSAVAPAADSRKLEE</sequence>
<evidence type="ECO:0000313" key="2">
    <source>
        <dbReference type="EMBL" id="TYR37439.1"/>
    </source>
</evidence>
<dbReference type="Proteomes" id="UP000322362">
    <property type="component" value="Unassembled WGS sequence"/>
</dbReference>
<proteinExistence type="predicted"/>
<name>A0A5D4HC93_9SPHI</name>
<accession>A0A5D4HC93</accession>
<feature type="chain" id="PRO_5022767789" evidence="1">
    <location>
        <begin position="28"/>
        <end position="126"/>
    </location>
</feature>
<reference evidence="2 3" key="1">
    <citation type="submission" date="2019-08" db="EMBL/GenBank/DDBJ databases">
        <title>Phlebobacter frassis gen. nov. sp. nov., a new member of family Sphingobacteriaceae isolated from sand fly rearing media.</title>
        <authorList>
            <person name="Kakumanu M.L."/>
            <person name="Marayati B.F."/>
            <person name="Wada-Katsumata A."/>
            <person name="Wasserberg G."/>
            <person name="Schal C."/>
            <person name="Apperson C.S."/>
            <person name="Ponnusamy L."/>
        </authorList>
    </citation>
    <scope>NUCLEOTIDE SEQUENCE [LARGE SCALE GENOMIC DNA]</scope>
    <source>
        <strain evidence="2 3">SSI9</strain>
    </source>
</reference>
<keyword evidence="1" id="KW-0732">Signal</keyword>
<evidence type="ECO:0000313" key="3">
    <source>
        <dbReference type="Proteomes" id="UP000322362"/>
    </source>
</evidence>
<protein>
    <submittedName>
        <fullName evidence="2">Uncharacterized protein</fullName>
    </submittedName>
</protein>
<keyword evidence="3" id="KW-1185">Reference proteome</keyword>